<dbReference type="InterPro" id="IPR027417">
    <property type="entry name" value="P-loop_NTPase"/>
</dbReference>
<keyword evidence="2" id="KW-0813">Transport</keyword>
<dbReference type="OrthoDB" id="9804819at2"/>
<proteinExistence type="inferred from homology"/>
<evidence type="ECO:0000256" key="1">
    <source>
        <dbReference type="ARBA" id="ARBA00005417"/>
    </source>
</evidence>
<dbReference type="PROSITE" id="PS50893">
    <property type="entry name" value="ABC_TRANSPORTER_2"/>
    <property type="match status" value="1"/>
</dbReference>
<dbReference type="PROSITE" id="PS00211">
    <property type="entry name" value="ABC_TRANSPORTER_1"/>
    <property type="match status" value="1"/>
</dbReference>
<accession>A0A4U2YR40</accession>
<feature type="domain" description="ABC transporter" evidence="5">
    <location>
        <begin position="2"/>
        <end position="231"/>
    </location>
</feature>
<protein>
    <submittedName>
        <fullName evidence="6">ABC transporter ATP-binding protein</fullName>
    </submittedName>
</protein>
<keyword evidence="7" id="KW-1185">Reference proteome</keyword>
<dbReference type="RefSeq" id="WP_137064333.1">
    <property type="nucleotide sequence ID" value="NZ_CP040748.1"/>
</dbReference>
<dbReference type="EMBL" id="SZPY01000001">
    <property type="protein sequence ID" value="TKI63869.1"/>
    <property type="molecule type" value="Genomic_DNA"/>
</dbReference>
<evidence type="ECO:0000259" key="5">
    <source>
        <dbReference type="PROSITE" id="PS50893"/>
    </source>
</evidence>
<dbReference type="AlphaFoldDB" id="A0A4U2YR40"/>
<evidence type="ECO:0000256" key="4">
    <source>
        <dbReference type="ARBA" id="ARBA00022840"/>
    </source>
</evidence>
<reference evidence="6 7" key="1">
    <citation type="submission" date="2019-04" db="EMBL/GenBank/DDBJ databases">
        <authorList>
            <person name="Dong K."/>
        </authorList>
    </citation>
    <scope>NUCLEOTIDE SEQUENCE [LARGE SCALE GENOMIC DNA]</scope>
    <source>
        <strain evidence="7">dk3543</strain>
    </source>
</reference>
<keyword evidence="3" id="KW-0547">Nucleotide-binding</keyword>
<dbReference type="Gene3D" id="3.40.50.300">
    <property type="entry name" value="P-loop containing nucleotide triphosphate hydrolases"/>
    <property type="match status" value="1"/>
</dbReference>
<dbReference type="InterPro" id="IPR017871">
    <property type="entry name" value="ABC_transporter-like_CS"/>
</dbReference>
<comment type="caution">
    <text evidence="6">The sequence shown here is derived from an EMBL/GenBank/DDBJ whole genome shotgun (WGS) entry which is preliminary data.</text>
</comment>
<gene>
    <name evidence="6" type="ORF">FC770_01420</name>
</gene>
<dbReference type="SUPFAM" id="SSF52540">
    <property type="entry name" value="P-loop containing nucleoside triphosphate hydrolases"/>
    <property type="match status" value="1"/>
</dbReference>
<dbReference type="InterPro" id="IPR003593">
    <property type="entry name" value="AAA+_ATPase"/>
</dbReference>
<dbReference type="SMART" id="SM00382">
    <property type="entry name" value="AAA"/>
    <property type="match status" value="1"/>
</dbReference>
<sequence>MLEARDLHFSYGRGRGTLVLAGVDWQVAPGATTLLLGPNGAGKSTLLKLLSGFERPQRGSVSVAGDASRDTLHREVAWMPQDVQPARGLTVAEQVEYVAWLAGLDRATARRRAGDAIEAVDLVAKRDVRTDRISGGQLRRVGLAQALVRRAPVLLLDEPTAGLDPAQTLNFRSILRDVEAPGGVVVSTHQVNDLEQDVDRVTVLAEGELRFDGPVEEFRGLGGGADDLVTVFADMVGGGSH</sequence>
<dbReference type="Pfam" id="PF00005">
    <property type="entry name" value="ABC_tran"/>
    <property type="match status" value="1"/>
</dbReference>
<organism evidence="6 7">
    <name type="scientific">Nocardioides jishulii</name>
    <dbReference type="NCBI Taxonomy" id="2575440"/>
    <lineage>
        <taxon>Bacteria</taxon>
        <taxon>Bacillati</taxon>
        <taxon>Actinomycetota</taxon>
        <taxon>Actinomycetes</taxon>
        <taxon>Propionibacteriales</taxon>
        <taxon>Nocardioidaceae</taxon>
        <taxon>Nocardioides</taxon>
    </lineage>
</organism>
<evidence type="ECO:0000256" key="3">
    <source>
        <dbReference type="ARBA" id="ARBA00022741"/>
    </source>
</evidence>
<evidence type="ECO:0000313" key="7">
    <source>
        <dbReference type="Proteomes" id="UP000307808"/>
    </source>
</evidence>
<dbReference type="GO" id="GO:0016887">
    <property type="term" value="F:ATP hydrolysis activity"/>
    <property type="evidence" value="ECO:0007669"/>
    <property type="project" value="InterPro"/>
</dbReference>
<dbReference type="GO" id="GO:0005524">
    <property type="term" value="F:ATP binding"/>
    <property type="evidence" value="ECO:0007669"/>
    <property type="project" value="UniProtKB-KW"/>
</dbReference>
<dbReference type="PANTHER" id="PTHR43335:SF2">
    <property type="entry name" value="ABC TRANSPORTER, ATP-BINDING PROTEIN"/>
    <property type="match status" value="1"/>
</dbReference>
<keyword evidence="4 6" id="KW-0067">ATP-binding</keyword>
<dbReference type="PANTHER" id="PTHR43335">
    <property type="entry name" value="ABC TRANSPORTER, ATP-BINDING PROTEIN"/>
    <property type="match status" value="1"/>
</dbReference>
<dbReference type="InterPro" id="IPR003439">
    <property type="entry name" value="ABC_transporter-like_ATP-bd"/>
</dbReference>
<dbReference type="Proteomes" id="UP000307808">
    <property type="component" value="Unassembled WGS sequence"/>
</dbReference>
<evidence type="ECO:0000313" key="6">
    <source>
        <dbReference type="EMBL" id="TKI63869.1"/>
    </source>
</evidence>
<comment type="similarity">
    <text evidence="1">Belongs to the ABC transporter superfamily.</text>
</comment>
<name>A0A4U2YR40_9ACTN</name>
<evidence type="ECO:0000256" key="2">
    <source>
        <dbReference type="ARBA" id="ARBA00022448"/>
    </source>
</evidence>